<comment type="similarity">
    <text evidence="1">Belongs to the peptidase S66 family.</text>
</comment>
<feature type="domain" description="LD-carboxypeptidase N-terminal" evidence="7">
    <location>
        <begin position="14"/>
        <end position="130"/>
    </location>
</feature>
<keyword evidence="2 9" id="KW-0121">Carboxypeptidase</keyword>
<feature type="active site" description="Charge relay system" evidence="6">
    <location>
        <position position="274"/>
    </location>
</feature>
<feature type="active site" description="Nucleophile" evidence="6">
    <location>
        <position position="110"/>
    </location>
</feature>
<keyword evidence="5" id="KW-0720">Serine protease</keyword>
<dbReference type="Gene3D" id="3.50.30.60">
    <property type="entry name" value="LD-carboxypeptidase A C-terminal domain-like"/>
    <property type="match status" value="1"/>
</dbReference>
<dbReference type="SUPFAM" id="SSF52317">
    <property type="entry name" value="Class I glutamine amidotransferase-like"/>
    <property type="match status" value="1"/>
</dbReference>
<dbReference type="EMBL" id="QWEI01000004">
    <property type="protein sequence ID" value="RHW36586.1"/>
    <property type="molecule type" value="Genomic_DNA"/>
</dbReference>
<dbReference type="PIRSF" id="PIRSF028757">
    <property type="entry name" value="LD-carboxypeptidase"/>
    <property type="match status" value="1"/>
</dbReference>
<dbReference type="RefSeq" id="WP_118876109.1">
    <property type="nucleotide sequence ID" value="NZ_QWEI01000004.1"/>
</dbReference>
<dbReference type="InterPro" id="IPR040449">
    <property type="entry name" value="Peptidase_S66_N"/>
</dbReference>
<dbReference type="SUPFAM" id="SSF141986">
    <property type="entry name" value="LD-carboxypeptidase A C-terminal domain-like"/>
    <property type="match status" value="1"/>
</dbReference>
<gene>
    <name evidence="9" type="ORF">D1B33_09255</name>
</gene>
<organism evidence="9 10">
    <name type="scientific">Ureibacillus yapensis</name>
    <dbReference type="NCBI Taxonomy" id="2304605"/>
    <lineage>
        <taxon>Bacteria</taxon>
        <taxon>Bacillati</taxon>
        <taxon>Bacillota</taxon>
        <taxon>Bacilli</taxon>
        <taxon>Bacillales</taxon>
        <taxon>Caryophanaceae</taxon>
        <taxon>Ureibacillus</taxon>
    </lineage>
</organism>
<keyword evidence="4" id="KW-0378">Hydrolase</keyword>
<dbReference type="Proteomes" id="UP000265692">
    <property type="component" value="Unassembled WGS sequence"/>
</dbReference>
<feature type="active site" description="Charge relay system" evidence="6">
    <location>
        <position position="207"/>
    </location>
</feature>
<evidence type="ECO:0000256" key="2">
    <source>
        <dbReference type="ARBA" id="ARBA00022645"/>
    </source>
</evidence>
<accession>A0A396SLW9</accession>
<dbReference type="CDD" id="cd07025">
    <property type="entry name" value="Peptidase_S66"/>
    <property type="match status" value="1"/>
</dbReference>
<evidence type="ECO:0000256" key="4">
    <source>
        <dbReference type="ARBA" id="ARBA00022801"/>
    </source>
</evidence>
<dbReference type="PANTHER" id="PTHR30237:SF2">
    <property type="entry name" value="MUREIN TETRAPEPTIDE CARBOXYPEPTIDASE"/>
    <property type="match status" value="1"/>
</dbReference>
<evidence type="ECO:0000259" key="8">
    <source>
        <dbReference type="Pfam" id="PF17676"/>
    </source>
</evidence>
<dbReference type="GO" id="GO:0004180">
    <property type="term" value="F:carboxypeptidase activity"/>
    <property type="evidence" value="ECO:0007669"/>
    <property type="project" value="UniProtKB-KW"/>
</dbReference>
<name>A0A396SLW9_9BACL</name>
<dbReference type="InterPro" id="IPR027461">
    <property type="entry name" value="Carboxypeptidase_A_C_sf"/>
</dbReference>
<dbReference type="GO" id="GO:0008236">
    <property type="term" value="F:serine-type peptidase activity"/>
    <property type="evidence" value="ECO:0007669"/>
    <property type="project" value="UniProtKB-KW"/>
</dbReference>
<keyword evidence="10" id="KW-1185">Reference proteome</keyword>
<proteinExistence type="inferred from homology"/>
<evidence type="ECO:0000259" key="7">
    <source>
        <dbReference type="Pfam" id="PF02016"/>
    </source>
</evidence>
<evidence type="ECO:0000256" key="1">
    <source>
        <dbReference type="ARBA" id="ARBA00010233"/>
    </source>
</evidence>
<evidence type="ECO:0000256" key="6">
    <source>
        <dbReference type="PIRSR" id="PIRSR028757-1"/>
    </source>
</evidence>
<dbReference type="Pfam" id="PF02016">
    <property type="entry name" value="Peptidase_S66"/>
    <property type="match status" value="1"/>
</dbReference>
<keyword evidence="3" id="KW-0645">Protease</keyword>
<dbReference type="Gene3D" id="3.40.50.10740">
    <property type="entry name" value="Class I glutamine amidotransferase-like"/>
    <property type="match status" value="1"/>
</dbReference>
<dbReference type="GO" id="GO:0006508">
    <property type="term" value="P:proteolysis"/>
    <property type="evidence" value="ECO:0007669"/>
    <property type="project" value="UniProtKB-KW"/>
</dbReference>
<dbReference type="PANTHER" id="PTHR30237">
    <property type="entry name" value="MURAMOYLTETRAPEPTIDE CARBOXYPEPTIDASE"/>
    <property type="match status" value="1"/>
</dbReference>
<evidence type="ECO:0000256" key="5">
    <source>
        <dbReference type="ARBA" id="ARBA00022825"/>
    </source>
</evidence>
<dbReference type="InterPro" id="IPR003507">
    <property type="entry name" value="S66_fam"/>
</dbReference>
<reference evidence="9 10" key="1">
    <citation type="submission" date="2018-08" db="EMBL/GenBank/DDBJ databases">
        <title>Lysinibacillus sp. YLB-03 draft genome sequence.</title>
        <authorList>
            <person name="Yu L."/>
        </authorList>
    </citation>
    <scope>NUCLEOTIDE SEQUENCE [LARGE SCALE GENOMIC DNA]</scope>
    <source>
        <strain evidence="9 10">YLB-03</strain>
    </source>
</reference>
<comment type="caution">
    <text evidence="9">The sequence shown here is derived from an EMBL/GenBank/DDBJ whole genome shotgun (WGS) entry which is preliminary data.</text>
</comment>
<evidence type="ECO:0000256" key="3">
    <source>
        <dbReference type="ARBA" id="ARBA00022670"/>
    </source>
</evidence>
<evidence type="ECO:0000313" key="10">
    <source>
        <dbReference type="Proteomes" id="UP000265692"/>
    </source>
</evidence>
<dbReference type="InterPro" id="IPR027478">
    <property type="entry name" value="LdcA_N"/>
</dbReference>
<protein>
    <submittedName>
        <fullName evidence="9">LD-carboxypeptidase</fullName>
    </submittedName>
</protein>
<sequence length="303" mass="33223">MKIRPPRLHEGDTVGLVALSGPVGRESLPEKIAFLESLGLSIKIGGTVGLTGKYLAGTDEERLNDLHTMIQDPEVKAIFNVRGGYGAARIVDRIDYQSLTENPKIFWGFSDATALHTAFQEYAEIVTFHGPMLSPIGAKDFSDLSKKMFQQLFTPFEIQVDESLSSLRTIVSGSAQGELTGGNLRRLVESLGTKFEFDTRNKIILLEDTGETVENIDNMLNQLRLSRKLETAQGFAIGSFTDISDGTLEDVYSLFEEYLKPIGKPAVAGFMIGHCEPNIAIPLGVEAILDADEKLLRMLPGVE</sequence>
<dbReference type="InterPro" id="IPR040921">
    <property type="entry name" value="Peptidase_S66C"/>
</dbReference>
<dbReference type="Pfam" id="PF17676">
    <property type="entry name" value="Peptidase_S66C"/>
    <property type="match status" value="1"/>
</dbReference>
<feature type="domain" description="LD-carboxypeptidase C-terminal" evidence="8">
    <location>
        <begin position="176"/>
        <end position="288"/>
    </location>
</feature>
<dbReference type="AlphaFoldDB" id="A0A396SLW9"/>
<dbReference type="OrthoDB" id="9807329at2"/>
<dbReference type="InterPro" id="IPR029062">
    <property type="entry name" value="Class_I_gatase-like"/>
</dbReference>
<evidence type="ECO:0000313" key="9">
    <source>
        <dbReference type="EMBL" id="RHW36586.1"/>
    </source>
</evidence>